<sequence>MDMSDSAGTKDDLKESPTEAVTQDVVGFPGTVILMMKTQIGLGVLSIPTAFDSLGIVPGIICLCVIAAVTTWSDYVIGSFKLNHREIYGIDDAAGLMFGTIGRGALSVIFCLCECSR</sequence>
<evidence type="ECO:0000259" key="7">
    <source>
        <dbReference type="Pfam" id="PF01490"/>
    </source>
</evidence>
<keyword evidence="4 6" id="KW-1133">Transmembrane helix</keyword>
<dbReference type="PANTHER" id="PTHR22950:SF683">
    <property type="entry name" value="AMINO ACID TRANSPORTER (EUROFUNG)"/>
    <property type="match status" value="1"/>
</dbReference>
<dbReference type="Pfam" id="PF01490">
    <property type="entry name" value="Aa_trans"/>
    <property type="match status" value="1"/>
</dbReference>
<comment type="caution">
    <text evidence="8">The sequence shown here is derived from an EMBL/GenBank/DDBJ whole genome shotgun (WGS) entry which is preliminary data.</text>
</comment>
<evidence type="ECO:0000256" key="5">
    <source>
        <dbReference type="ARBA" id="ARBA00023136"/>
    </source>
</evidence>
<gene>
    <name evidence="8" type="ORF">PSALAMII_LOCUS9890</name>
</gene>
<dbReference type="PANTHER" id="PTHR22950">
    <property type="entry name" value="AMINO ACID TRANSPORTER"/>
    <property type="match status" value="1"/>
</dbReference>
<dbReference type="Proteomes" id="UP001152649">
    <property type="component" value="Unassembled WGS sequence"/>
</dbReference>
<feature type="domain" description="Amino acid transporter transmembrane" evidence="7">
    <location>
        <begin position="31"/>
        <end position="112"/>
    </location>
</feature>
<feature type="transmembrane region" description="Helical" evidence="6">
    <location>
        <begin position="26"/>
        <end position="47"/>
    </location>
</feature>
<dbReference type="InterPro" id="IPR013057">
    <property type="entry name" value="AA_transpt_TM"/>
</dbReference>
<comment type="similarity">
    <text evidence="2">Belongs to the amino acid/polyamine transporter 2 family.</text>
</comment>
<evidence type="ECO:0000313" key="9">
    <source>
        <dbReference type="Proteomes" id="UP001152649"/>
    </source>
</evidence>
<feature type="transmembrane region" description="Helical" evidence="6">
    <location>
        <begin position="93"/>
        <end position="113"/>
    </location>
</feature>
<evidence type="ECO:0000256" key="4">
    <source>
        <dbReference type="ARBA" id="ARBA00022989"/>
    </source>
</evidence>
<evidence type="ECO:0000256" key="1">
    <source>
        <dbReference type="ARBA" id="ARBA00004141"/>
    </source>
</evidence>
<comment type="subcellular location">
    <subcellularLocation>
        <location evidence="1">Membrane</location>
        <topology evidence="1">Multi-pass membrane protein</topology>
    </subcellularLocation>
</comment>
<feature type="transmembrane region" description="Helical" evidence="6">
    <location>
        <begin position="54"/>
        <end position="73"/>
    </location>
</feature>
<dbReference type="GO" id="GO:0016020">
    <property type="term" value="C:membrane"/>
    <property type="evidence" value="ECO:0007669"/>
    <property type="project" value="UniProtKB-SubCell"/>
</dbReference>
<accession>A0A9W4NY63</accession>
<evidence type="ECO:0000256" key="6">
    <source>
        <dbReference type="SAM" id="Phobius"/>
    </source>
</evidence>
<organism evidence="8 9">
    <name type="scientific">Penicillium salamii</name>
    <dbReference type="NCBI Taxonomy" id="1612424"/>
    <lineage>
        <taxon>Eukaryota</taxon>
        <taxon>Fungi</taxon>
        <taxon>Dikarya</taxon>
        <taxon>Ascomycota</taxon>
        <taxon>Pezizomycotina</taxon>
        <taxon>Eurotiomycetes</taxon>
        <taxon>Eurotiomycetidae</taxon>
        <taxon>Eurotiales</taxon>
        <taxon>Aspergillaceae</taxon>
        <taxon>Penicillium</taxon>
    </lineage>
</organism>
<keyword evidence="5 6" id="KW-0472">Membrane</keyword>
<keyword evidence="9" id="KW-1185">Reference proteome</keyword>
<evidence type="ECO:0000256" key="3">
    <source>
        <dbReference type="ARBA" id="ARBA00022692"/>
    </source>
</evidence>
<evidence type="ECO:0000256" key="2">
    <source>
        <dbReference type="ARBA" id="ARBA00008066"/>
    </source>
</evidence>
<dbReference type="AlphaFoldDB" id="A0A9W4NY63"/>
<dbReference type="OrthoDB" id="4507134at2759"/>
<name>A0A9W4NY63_9EURO</name>
<keyword evidence="3 6" id="KW-0812">Transmembrane</keyword>
<reference evidence="8" key="1">
    <citation type="submission" date="2021-07" db="EMBL/GenBank/DDBJ databases">
        <authorList>
            <person name="Branca A.L. A."/>
        </authorList>
    </citation>
    <scope>NUCLEOTIDE SEQUENCE</scope>
</reference>
<dbReference type="EMBL" id="CAJVPG010000443">
    <property type="protein sequence ID" value="CAG8421186.1"/>
    <property type="molecule type" value="Genomic_DNA"/>
</dbReference>
<dbReference type="GO" id="GO:0015179">
    <property type="term" value="F:L-amino acid transmembrane transporter activity"/>
    <property type="evidence" value="ECO:0007669"/>
    <property type="project" value="TreeGrafter"/>
</dbReference>
<protein>
    <recommendedName>
        <fullName evidence="7">Amino acid transporter transmembrane domain-containing protein</fullName>
    </recommendedName>
</protein>
<proteinExistence type="inferred from homology"/>
<evidence type="ECO:0000313" key="8">
    <source>
        <dbReference type="EMBL" id="CAG8421186.1"/>
    </source>
</evidence>